<evidence type="ECO:0000256" key="1">
    <source>
        <dbReference type="SAM" id="Phobius"/>
    </source>
</evidence>
<sequence>MKKNMGATDKAFRILVAIIVGILYFNDIISGTLGIILLIVSGIFILTSIISFCPLYAPFKISTCKIKENK</sequence>
<dbReference type="RefSeq" id="WP_116039678.1">
    <property type="nucleotide sequence ID" value="NZ_QRDX01000001.1"/>
</dbReference>
<dbReference type="InterPro" id="IPR021309">
    <property type="entry name" value="YgaP-like_TM"/>
</dbReference>
<feature type="transmembrane region" description="Helical" evidence="1">
    <location>
        <begin position="35"/>
        <end position="57"/>
    </location>
</feature>
<evidence type="ECO:0000313" key="3">
    <source>
        <dbReference type="EMBL" id="RED50613.1"/>
    </source>
</evidence>
<protein>
    <recommendedName>
        <fullName evidence="2">Inner membrane protein YgaP-like transmembrane domain-containing protein</fullName>
    </recommendedName>
</protein>
<keyword evidence="1" id="KW-1133">Transmembrane helix</keyword>
<name>A0A3D9HMB2_9FLAO</name>
<dbReference type="Proteomes" id="UP000256629">
    <property type="component" value="Unassembled WGS sequence"/>
</dbReference>
<gene>
    <name evidence="3" type="ORF">DFQ02_101649</name>
</gene>
<reference evidence="3 4" key="1">
    <citation type="submission" date="2018-07" db="EMBL/GenBank/DDBJ databases">
        <title>Genomic Encyclopedia of Type Strains, Phase III (KMG-III): the genomes of soil and plant-associated and newly described type strains.</title>
        <authorList>
            <person name="Whitman W."/>
        </authorList>
    </citation>
    <scope>NUCLEOTIDE SEQUENCE [LARGE SCALE GENOMIC DNA]</scope>
    <source>
        <strain evidence="3 4">CECT 8487</strain>
    </source>
</reference>
<evidence type="ECO:0000313" key="4">
    <source>
        <dbReference type="Proteomes" id="UP000256629"/>
    </source>
</evidence>
<accession>A0A3D9HMB2</accession>
<organism evidence="3 4">
    <name type="scientific">Seonamhaeicola aphaedonensis</name>
    <dbReference type="NCBI Taxonomy" id="1461338"/>
    <lineage>
        <taxon>Bacteria</taxon>
        <taxon>Pseudomonadati</taxon>
        <taxon>Bacteroidota</taxon>
        <taxon>Flavobacteriia</taxon>
        <taxon>Flavobacteriales</taxon>
        <taxon>Flavobacteriaceae</taxon>
    </lineage>
</organism>
<evidence type="ECO:0000259" key="2">
    <source>
        <dbReference type="Pfam" id="PF11127"/>
    </source>
</evidence>
<dbReference type="Pfam" id="PF11127">
    <property type="entry name" value="YgaP-like_TM"/>
    <property type="match status" value="1"/>
</dbReference>
<keyword evidence="1" id="KW-0812">Transmembrane</keyword>
<keyword evidence="4" id="KW-1185">Reference proteome</keyword>
<comment type="caution">
    <text evidence="3">The sequence shown here is derived from an EMBL/GenBank/DDBJ whole genome shotgun (WGS) entry which is preliminary data.</text>
</comment>
<dbReference type="EMBL" id="QRDX01000001">
    <property type="protein sequence ID" value="RED50613.1"/>
    <property type="molecule type" value="Genomic_DNA"/>
</dbReference>
<feature type="transmembrane region" description="Helical" evidence="1">
    <location>
        <begin position="12"/>
        <end position="29"/>
    </location>
</feature>
<keyword evidence="1" id="KW-0472">Membrane</keyword>
<dbReference type="AlphaFoldDB" id="A0A3D9HMB2"/>
<feature type="domain" description="Inner membrane protein YgaP-like transmembrane" evidence="2">
    <location>
        <begin position="1"/>
        <end position="66"/>
    </location>
</feature>
<proteinExistence type="predicted"/>